<organism evidence="1 2">
    <name type="scientific">Puccinia graminis f. sp. tritici</name>
    <dbReference type="NCBI Taxonomy" id="56615"/>
    <lineage>
        <taxon>Eukaryota</taxon>
        <taxon>Fungi</taxon>
        <taxon>Dikarya</taxon>
        <taxon>Basidiomycota</taxon>
        <taxon>Pucciniomycotina</taxon>
        <taxon>Pucciniomycetes</taxon>
        <taxon>Pucciniales</taxon>
        <taxon>Pucciniaceae</taxon>
        <taxon>Puccinia</taxon>
    </lineage>
</organism>
<comment type="caution">
    <text evidence="1">The sequence shown here is derived from an EMBL/GenBank/DDBJ whole genome shotgun (WGS) entry which is preliminary data.</text>
</comment>
<dbReference type="AlphaFoldDB" id="A0A5B0MYP8"/>
<proteinExistence type="predicted"/>
<evidence type="ECO:0000313" key="2">
    <source>
        <dbReference type="Proteomes" id="UP000324748"/>
    </source>
</evidence>
<name>A0A5B0MYP8_PUCGR</name>
<reference evidence="1 2" key="1">
    <citation type="submission" date="2019-05" db="EMBL/GenBank/DDBJ databases">
        <title>Emergence of the Ug99 lineage of the wheat stem rust pathogen through somatic hybridization.</title>
        <authorList>
            <person name="Li F."/>
            <person name="Upadhyaya N.M."/>
            <person name="Sperschneider J."/>
            <person name="Matny O."/>
            <person name="Nguyen-Phuc H."/>
            <person name="Mago R."/>
            <person name="Raley C."/>
            <person name="Miller M.E."/>
            <person name="Silverstein K.A.T."/>
            <person name="Henningsen E."/>
            <person name="Hirsch C.D."/>
            <person name="Visser B."/>
            <person name="Pretorius Z.A."/>
            <person name="Steffenson B.J."/>
            <person name="Schwessinger B."/>
            <person name="Dodds P.N."/>
            <person name="Figueroa M."/>
        </authorList>
    </citation>
    <scope>NUCLEOTIDE SEQUENCE [LARGE SCALE GENOMIC DNA]</scope>
    <source>
        <strain evidence="1">21-0</strain>
    </source>
</reference>
<accession>A0A5B0MYP8</accession>
<keyword evidence="2" id="KW-1185">Reference proteome</keyword>
<dbReference type="Proteomes" id="UP000324748">
    <property type="component" value="Unassembled WGS sequence"/>
</dbReference>
<dbReference type="EMBL" id="VSWC01000131">
    <property type="protein sequence ID" value="KAA1081426.1"/>
    <property type="molecule type" value="Genomic_DNA"/>
</dbReference>
<protein>
    <submittedName>
        <fullName evidence="1">Uncharacterized protein</fullName>
    </submittedName>
</protein>
<sequence length="314" mass="34575">MLLKIDWEPWRGFPHCPGPACFFVKARPQSHLPHAEGRPTSPKLLGRNGRLLGFYTQLGRHISAPWNLLPALKLYALQSLWVIVNSFQNGAELGGGWHVLTIPTRVLILAMAPPPVKLAIQRCLQEATSVREEVVDVHGSIHTNTMQAACDIVPLTNDLTYNGLPITRCCSLATSDSTYIKQEQPASTWHEELKLTGVVEQEQNKLLMATASRCSTITSISSSNSRVPPALFGLPRPDDRLALLVDKLEIGQKCVLGSNSESNLSNCTSTRPQRRSALKLRRSCLVRPAQSERWGYSLCSPASPGWVHNTSISS</sequence>
<gene>
    <name evidence="1" type="ORF">PGT21_035487</name>
</gene>
<evidence type="ECO:0000313" key="1">
    <source>
        <dbReference type="EMBL" id="KAA1081426.1"/>
    </source>
</evidence>